<evidence type="ECO:0000256" key="2">
    <source>
        <dbReference type="ARBA" id="ARBA00006679"/>
    </source>
</evidence>
<name>A0ABQ3BIL2_9FLAO</name>
<feature type="transmembrane region" description="Helical" evidence="7">
    <location>
        <begin position="109"/>
        <end position="128"/>
    </location>
</feature>
<keyword evidence="9" id="KW-1185">Reference proteome</keyword>
<protein>
    <recommendedName>
        <fullName evidence="10">Oxidoreductase</fullName>
    </recommendedName>
</protein>
<keyword evidence="4 7" id="KW-0812">Transmembrane</keyword>
<evidence type="ECO:0000256" key="6">
    <source>
        <dbReference type="ARBA" id="ARBA00023136"/>
    </source>
</evidence>
<evidence type="ECO:0000313" key="9">
    <source>
        <dbReference type="Proteomes" id="UP000615593"/>
    </source>
</evidence>
<dbReference type="InterPro" id="IPR032808">
    <property type="entry name" value="DoxX"/>
</dbReference>
<evidence type="ECO:0000256" key="3">
    <source>
        <dbReference type="ARBA" id="ARBA00022475"/>
    </source>
</evidence>
<evidence type="ECO:0008006" key="10">
    <source>
        <dbReference type="Google" id="ProtNLM"/>
    </source>
</evidence>
<evidence type="ECO:0000256" key="7">
    <source>
        <dbReference type="SAM" id="Phobius"/>
    </source>
</evidence>
<dbReference type="PANTHER" id="PTHR33452:SF1">
    <property type="entry name" value="INNER MEMBRANE PROTEIN YPHA-RELATED"/>
    <property type="match status" value="1"/>
</dbReference>
<organism evidence="8 9">
    <name type="scientific">Mesonia mobilis</name>
    <dbReference type="NCBI Taxonomy" id="369791"/>
    <lineage>
        <taxon>Bacteria</taxon>
        <taxon>Pseudomonadati</taxon>
        <taxon>Bacteroidota</taxon>
        <taxon>Flavobacteriia</taxon>
        <taxon>Flavobacteriales</taxon>
        <taxon>Flavobacteriaceae</taxon>
        <taxon>Mesonia</taxon>
    </lineage>
</organism>
<feature type="transmembrane region" description="Helical" evidence="7">
    <location>
        <begin position="81"/>
        <end position="103"/>
    </location>
</feature>
<sequence>MGYRTNLSLPATDLAVLLFRIGVSALMLPHGYSKLMQFFSGDEIQFADPIGIGATGSLALAVFSEFICSVLIILGLGTRLAAIPLVITMLVAVFIVHAAYGMSHQELPLLYLFSYVLLMLTGSGKYSLDHYFLKK</sequence>
<evidence type="ECO:0000256" key="1">
    <source>
        <dbReference type="ARBA" id="ARBA00004651"/>
    </source>
</evidence>
<feature type="transmembrane region" description="Helical" evidence="7">
    <location>
        <begin position="12"/>
        <end position="32"/>
    </location>
</feature>
<evidence type="ECO:0000256" key="5">
    <source>
        <dbReference type="ARBA" id="ARBA00022989"/>
    </source>
</evidence>
<evidence type="ECO:0000313" key="8">
    <source>
        <dbReference type="EMBL" id="GGZ46788.1"/>
    </source>
</evidence>
<dbReference type="Pfam" id="PF07681">
    <property type="entry name" value="DoxX"/>
    <property type="match status" value="1"/>
</dbReference>
<dbReference type="RefSeq" id="WP_027886136.1">
    <property type="nucleotide sequence ID" value="NZ_BMWY01000001.1"/>
</dbReference>
<dbReference type="PANTHER" id="PTHR33452">
    <property type="entry name" value="OXIDOREDUCTASE CATD-RELATED"/>
    <property type="match status" value="1"/>
</dbReference>
<dbReference type="InterPro" id="IPR051907">
    <property type="entry name" value="DoxX-like_oxidoreductase"/>
</dbReference>
<accession>A0ABQ3BIL2</accession>
<reference evidence="9" key="1">
    <citation type="journal article" date="2019" name="Int. J. Syst. Evol. Microbiol.">
        <title>The Global Catalogue of Microorganisms (GCM) 10K type strain sequencing project: providing services to taxonomists for standard genome sequencing and annotation.</title>
        <authorList>
            <consortium name="The Broad Institute Genomics Platform"/>
            <consortium name="The Broad Institute Genome Sequencing Center for Infectious Disease"/>
            <person name="Wu L."/>
            <person name="Ma J."/>
        </authorList>
    </citation>
    <scope>NUCLEOTIDE SEQUENCE [LARGE SCALE GENOMIC DNA]</scope>
    <source>
        <strain evidence="9">KCTC 12708</strain>
    </source>
</reference>
<comment type="caution">
    <text evidence="8">The sequence shown here is derived from an EMBL/GenBank/DDBJ whole genome shotgun (WGS) entry which is preliminary data.</text>
</comment>
<dbReference type="Proteomes" id="UP000615593">
    <property type="component" value="Unassembled WGS sequence"/>
</dbReference>
<keyword evidence="6 7" id="KW-0472">Membrane</keyword>
<feature type="transmembrane region" description="Helical" evidence="7">
    <location>
        <begin position="52"/>
        <end position="74"/>
    </location>
</feature>
<gene>
    <name evidence="8" type="ORF">GCM10008088_05300</name>
</gene>
<dbReference type="EMBL" id="BMWY01000001">
    <property type="protein sequence ID" value="GGZ46788.1"/>
    <property type="molecule type" value="Genomic_DNA"/>
</dbReference>
<keyword evidence="5 7" id="KW-1133">Transmembrane helix</keyword>
<proteinExistence type="inferred from homology"/>
<keyword evidence="3" id="KW-1003">Cell membrane</keyword>
<comment type="subcellular location">
    <subcellularLocation>
        <location evidence="1">Cell membrane</location>
        <topology evidence="1">Multi-pass membrane protein</topology>
    </subcellularLocation>
</comment>
<dbReference type="GeneID" id="94368181"/>
<evidence type="ECO:0000256" key="4">
    <source>
        <dbReference type="ARBA" id="ARBA00022692"/>
    </source>
</evidence>
<comment type="similarity">
    <text evidence="2">Belongs to the DoxX family.</text>
</comment>